<proteinExistence type="predicted"/>
<dbReference type="SUPFAM" id="SSF101898">
    <property type="entry name" value="NHL repeat"/>
    <property type="match status" value="1"/>
</dbReference>
<dbReference type="PANTHER" id="PTHR42754">
    <property type="entry name" value="ENDOGLUCANASE"/>
    <property type="match status" value="1"/>
</dbReference>
<feature type="non-terminal residue" evidence="1">
    <location>
        <position position="366"/>
    </location>
</feature>
<sequence length="366" mass="40338">MIRHISLVLVFGFLFWRCEEEQELSKDCAGNINGNSIEDNCGVCDSDTTNDCIEDCAGIWGGDNICGCTDSTSYNYDSNATFDDGSCNTSIIMTTFIKNVEPENSCSGSIDAKQTTDGGYIIAGCNDGSAWLMKTDPYGEKEWEQTYNMDDWWGNRAVIQTSDGGYLFAGWEGVLKTDANGTMEWEKRGVLGNTGKHPYYEDAMEHSNGNFYLVGGGPVIDPNNTGKEGQAIMVKMSPSGSVLKTKFYGGQCPDDIFRKIIESNDGKLLIVGEKSHGESPYPCSFNFRYWKDIWVVKTGTNGVVKWEKTYGGDYLEKGMNIVSANQEGYVVLGQKCAHKSNLSNCDSQTKVVILDIDEEGNELDET</sequence>
<dbReference type="AlphaFoldDB" id="A0A382EXV9"/>
<organism evidence="1">
    <name type="scientific">marine metagenome</name>
    <dbReference type="NCBI Taxonomy" id="408172"/>
    <lineage>
        <taxon>unclassified sequences</taxon>
        <taxon>metagenomes</taxon>
        <taxon>ecological metagenomes</taxon>
    </lineage>
</organism>
<dbReference type="PANTHER" id="PTHR42754:SF1">
    <property type="entry name" value="LIPOPROTEIN"/>
    <property type="match status" value="1"/>
</dbReference>
<protein>
    <submittedName>
        <fullName evidence="1">Uncharacterized protein</fullName>
    </submittedName>
</protein>
<name>A0A382EXV9_9ZZZZ</name>
<dbReference type="EMBL" id="UINC01046942">
    <property type="protein sequence ID" value="SVB55576.1"/>
    <property type="molecule type" value="Genomic_DNA"/>
</dbReference>
<evidence type="ECO:0000313" key="1">
    <source>
        <dbReference type="EMBL" id="SVB55576.1"/>
    </source>
</evidence>
<gene>
    <name evidence="1" type="ORF">METZ01_LOCUS208430</name>
</gene>
<reference evidence="1" key="1">
    <citation type="submission" date="2018-05" db="EMBL/GenBank/DDBJ databases">
        <authorList>
            <person name="Lanie J.A."/>
            <person name="Ng W.-L."/>
            <person name="Kazmierczak K.M."/>
            <person name="Andrzejewski T.M."/>
            <person name="Davidsen T.M."/>
            <person name="Wayne K.J."/>
            <person name="Tettelin H."/>
            <person name="Glass J.I."/>
            <person name="Rusch D."/>
            <person name="Podicherti R."/>
            <person name="Tsui H.-C.T."/>
            <person name="Winkler M.E."/>
        </authorList>
    </citation>
    <scope>NUCLEOTIDE SEQUENCE</scope>
</reference>
<accession>A0A382EXV9</accession>